<dbReference type="EMBL" id="FQZG01000049">
    <property type="protein sequence ID" value="SHJ44873.1"/>
    <property type="molecule type" value="Genomic_DNA"/>
</dbReference>
<evidence type="ECO:0008006" key="3">
    <source>
        <dbReference type="Google" id="ProtNLM"/>
    </source>
</evidence>
<accession>A0A1M6JDV1</accession>
<dbReference type="InterPro" id="IPR029063">
    <property type="entry name" value="SAM-dependent_MTases_sf"/>
</dbReference>
<proteinExistence type="predicted"/>
<gene>
    <name evidence="1" type="ORF">SAMN02745244_02538</name>
</gene>
<keyword evidence="2" id="KW-1185">Reference proteome</keyword>
<reference evidence="1 2" key="1">
    <citation type="submission" date="2016-11" db="EMBL/GenBank/DDBJ databases">
        <authorList>
            <person name="Jaros S."/>
            <person name="Januszkiewicz K."/>
            <person name="Wedrychowicz H."/>
        </authorList>
    </citation>
    <scope>NUCLEOTIDE SEQUENCE [LARGE SCALE GENOMIC DNA]</scope>
    <source>
        <strain evidence="1 2">DSM 12906</strain>
    </source>
</reference>
<sequence>MFYFLADPGRAVAQLCEMVRPGGLVSASVWDGTEGMEMLNAFWEAAESLQPDAPSDQRPLRLGRPGELARFWREVGLEDVTETTMRATTTYSGFEELWNTFLAGIGPAGTYALSLGLEGQTHLKTALRQRLGQPSGPFELAATARSVRGRVPW</sequence>
<dbReference type="Proteomes" id="UP000184512">
    <property type="component" value="Unassembled WGS sequence"/>
</dbReference>
<evidence type="ECO:0000313" key="1">
    <source>
        <dbReference type="EMBL" id="SHJ44873.1"/>
    </source>
</evidence>
<dbReference type="AlphaFoldDB" id="A0A1M6JDV1"/>
<dbReference type="Gene3D" id="3.40.50.150">
    <property type="entry name" value="Vaccinia Virus protein VP39"/>
    <property type="match status" value="1"/>
</dbReference>
<dbReference type="OrthoDB" id="3724242at2"/>
<name>A0A1M6JDV1_9ACTN</name>
<evidence type="ECO:0000313" key="2">
    <source>
        <dbReference type="Proteomes" id="UP000184512"/>
    </source>
</evidence>
<dbReference type="SUPFAM" id="SSF53335">
    <property type="entry name" value="S-adenosyl-L-methionine-dependent methyltransferases"/>
    <property type="match status" value="1"/>
</dbReference>
<organism evidence="1 2">
    <name type="scientific">Tessaracoccus bendigoensis DSM 12906</name>
    <dbReference type="NCBI Taxonomy" id="1123357"/>
    <lineage>
        <taxon>Bacteria</taxon>
        <taxon>Bacillati</taxon>
        <taxon>Actinomycetota</taxon>
        <taxon>Actinomycetes</taxon>
        <taxon>Propionibacteriales</taxon>
        <taxon>Propionibacteriaceae</taxon>
        <taxon>Tessaracoccus</taxon>
    </lineage>
</organism>
<protein>
    <recommendedName>
        <fullName evidence="3">Methyltransferase domain-containing protein</fullName>
    </recommendedName>
</protein>
<dbReference type="STRING" id="1123357.SAMN02745244_02538"/>